<dbReference type="InterPro" id="IPR036890">
    <property type="entry name" value="HATPase_C_sf"/>
</dbReference>
<proteinExistence type="predicted"/>
<keyword evidence="4" id="KW-1185">Reference proteome</keyword>
<dbReference type="Pfam" id="PF02518">
    <property type="entry name" value="HATPase_c"/>
    <property type="match status" value="1"/>
</dbReference>
<dbReference type="RefSeq" id="WP_191143184.1">
    <property type="nucleotide sequence ID" value="NZ_JACXAF010000001.1"/>
</dbReference>
<dbReference type="GO" id="GO:0016020">
    <property type="term" value="C:membrane"/>
    <property type="evidence" value="ECO:0007669"/>
    <property type="project" value="InterPro"/>
</dbReference>
<dbReference type="SUPFAM" id="SSF55874">
    <property type="entry name" value="ATPase domain of HSP90 chaperone/DNA topoisomerase II/histidine kinase"/>
    <property type="match status" value="1"/>
</dbReference>
<accession>A0A8J6UI45</accession>
<dbReference type="Gene3D" id="3.30.565.10">
    <property type="entry name" value="Histidine kinase-like ATPase, C-terminal domain"/>
    <property type="match status" value="1"/>
</dbReference>
<dbReference type="GO" id="GO:0000155">
    <property type="term" value="F:phosphorelay sensor kinase activity"/>
    <property type="evidence" value="ECO:0007669"/>
    <property type="project" value="InterPro"/>
</dbReference>
<dbReference type="AlphaFoldDB" id="A0A8J6UI45"/>
<dbReference type="InterPro" id="IPR050640">
    <property type="entry name" value="Bact_2-comp_sensor_kinase"/>
</dbReference>
<feature type="transmembrane region" description="Helical" evidence="1">
    <location>
        <begin position="62"/>
        <end position="83"/>
    </location>
</feature>
<keyword evidence="1" id="KW-0812">Transmembrane</keyword>
<name>A0A8J6UI45_9GAMM</name>
<dbReference type="InterPro" id="IPR003594">
    <property type="entry name" value="HATPase_dom"/>
</dbReference>
<gene>
    <name evidence="3" type="ORF">IC617_01375</name>
</gene>
<feature type="domain" description="Histidine kinase" evidence="2">
    <location>
        <begin position="243"/>
        <end position="340"/>
    </location>
</feature>
<organism evidence="3 4">
    <name type="scientific">Neiella litorisoli</name>
    <dbReference type="NCBI Taxonomy" id="2771431"/>
    <lineage>
        <taxon>Bacteria</taxon>
        <taxon>Pseudomonadati</taxon>
        <taxon>Pseudomonadota</taxon>
        <taxon>Gammaproteobacteria</taxon>
        <taxon>Alteromonadales</taxon>
        <taxon>Echinimonadaceae</taxon>
        <taxon>Neiella</taxon>
    </lineage>
</organism>
<keyword evidence="3" id="KW-0808">Transferase</keyword>
<comment type="caution">
    <text evidence="3">The sequence shown here is derived from an EMBL/GenBank/DDBJ whole genome shotgun (WGS) entry which is preliminary data.</text>
</comment>
<feature type="transmembrane region" description="Helical" evidence="1">
    <location>
        <begin position="29"/>
        <end position="50"/>
    </location>
</feature>
<dbReference type="EMBL" id="JACXAF010000001">
    <property type="protein sequence ID" value="MBD1388068.1"/>
    <property type="molecule type" value="Genomic_DNA"/>
</dbReference>
<dbReference type="InterPro" id="IPR010559">
    <property type="entry name" value="Sig_transdc_His_kin_internal"/>
</dbReference>
<keyword evidence="3" id="KW-0418">Kinase</keyword>
<evidence type="ECO:0000313" key="3">
    <source>
        <dbReference type="EMBL" id="MBD1388068.1"/>
    </source>
</evidence>
<dbReference type="Pfam" id="PF06580">
    <property type="entry name" value="His_kinase"/>
    <property type="match status" value="1"/>
</dbReference>
<keyword evidence="1" id="KW-1133">Transmembrane helix</keyword>
<dbReference type="PANTHER" id="PTHR34220">
    <property type="entry name" value="SENSOR HISTIDINE KINASE YPDA"/>
    <property type="match status" value="1"/>
</dbReference>
<keyword evidence="1" id="KW-0472">Membrane</keyword>
<evidence type="ECO:0000259" key="2">
    <source>
        <dbReference type="PROSITE" id="PS50109"/>
    </source>
</evidence>
<dbReference type="PROSITE" id="PS50109">
    <property type="entry name" value="HIS_KIN"/>
    <property type="match status" value="1"/>
</dbReference>
<protein>
    <submittedName>
        <fullName evidence="3">Histidine kinase</fullName>
    </submittedName>
</protein>
<feature type="transmembrane region" description="Helical" evidence="1">
    <location>
        <begin position="103"/>
        <end position="125"/>
    </location>
</feature>
<reference evidence="3" key="1">
    <citation type="submission" date="2020-09" db="EMBL/GenBank/DDBJ databases">
        <title>A novel bacterium of genus Neiella, isolated from South China Sea.</title>
        <authorList>
            <person name="Huang H."/>
            <person name="Mo K."/>
            <person name="Hu Y."/>
        </authorList>
    </citation>
    <scope>NUCLEOTIDE SEQUENCE</scope>
    <source>
        <strain evidence="3">HB171785</strain>
    </source>
</reference>
<dbReference type="PANTHER" id="PTHR34220:SF7">
    <property type="entry name" value="SENSOR HISTIDINE KINASE YPDA"/>
    <property type="match status" value="1"/>
</dbReference>
<dbReference type="Proteomes" id="UP000638014">
    <property type="component" value="Unassembled WGS sequence"/>
</dbReference>
<sequence length="347" mass="38337">MQASGWLAYAVVIEVAIKLPNADPLRTDLLHLLVDVVTGIAVSFGLRAIYLRSWSFHLLWRFSLGIGGIVIGSSFWTYMKWISLLALQGQPGFYISWYDFGTWQLASVGILLAWTGSYFGIKYYLLLQRENRRTYEAMAQAKEAQIRMLHYQLSPHFMFNALNSISTLVHLEQNKSAATMLDQLAKFLRYSLDIDPLALIPLQMEVEAMQNYLSIEQTRFGDRLAVEFQIEPEVAQALVPSMLLQPLVENVIKYVISPSIDGGKIAIAAKAESDSLVITVVDDGPGIAEGANGEVNISGGIGLQNIASRLDTLFGNRGSIDLSNLPQGGAQVRLCIPLQYGHSKVVA</sequence>
<dbReference type="InterPro" id="IPR005467">
    <property type="entry name" value="His_kinase_dom"/>
</dbReference>
<evidence type="ECO:0000256" key="1">
    <source>
        <dbReference type="SAM" id="Phobius"/>
    </source>
</evidence>
<evidence type="ECO:0000313" key="4">
    <source>
        <dbReference type="Proteomes" id="UP000638014"/>
    </source>
</evidence>